<dbReference type="CDD" id="cd22157">
    <property type="entry name" value="F-box_AtFBW1-like"/>
    <property type="match status" value="1"/>
</dbReference>
<dbReference type="InterPro" id="IPR036047">
    <property type="entry name" value="F-box-like_dom_sf"/>
</dbReference>
<name>A0A4S4DJ21_CAMSN</name>
<reference evidence="2 3" key="1">
    <citation type="journal article" date="2018" name="Proc. Natl. Acad. Sci. U.S.A.">
        <title>Draft genome sequence of Camellia sinensis var. sinensis provides insights into the evolution of the tea genome and tea quality.</title>
        <authorList>
            <person name="Wei C."/>
            <person name="Yang H."/>
            <person name="Wang S."/>
            <person name="Zhao J."/>
            <person name="Liu C."/>
            <person name="Gao L."/>
            <person name="Xia E."/>
            <person name="Lu Y."/>
            <person name="Tai Y."/>
            <person name="She G."/>
            <person name="Sun J."/>
            <person name="Cao H."/>
            <person name="Tong W."/>
            <person name="Gao Q."/>
            <person name="Li Y."/>
            <person name="Deng W."/>
            <person name="Jiang X."/>
            <person name="Wang W."/>
            <person name="Chen Q."/>
            <person name="Zhang S."/>
            <person name="Li H."/>
            <person name="Wu J."/>
            <person name="Wang P."/>
            <person name="Li P."/>
            <person name="Shi C."/>
            <person name="Zheng F."/>
            <person name="Jian J."/>
            <person name="Huang B."/>
            <person name="Shan D."/>
            <person name="Shi M."/>
            <person name="Fang C."/>
            <person name="Yue Y."/>
            <person name="Li F."/>
            <person name="Li D."/>
            <person name="Wei S."/>
            <person name="Han B."/>
            <person name="Jiang C."/>
            <person name="Yin Y."/>
            <person name="Xia T."/>
            <person name="Zhang Z."/>
            <person name="Bennetzen J.L."/>
            <person name="Zhao S."/>
            <person name="Wan X."/>
        </authorList>
    </citation>
    <scope>NUCLEOTIDE SEQUENCE [LARGE SCALE GENOMIC DNA]</scope>
    <source>
        <strain evidence="3">cv. Shuchazao</strain>
        <tissue evidence="2">Leaf</tissue>
    </source>
</reference>
<gene>
    <name evidence="2" type="ORF">TEA_022414</name>
</gene>
<dbReference type="SMART" id="SM00256">
    <property type="entry name" value="FBOX"/>
    <property type="match status" value="1"/>
</dbReference>
<evidence type="ECO:0000313" key="3">
    <source>
        <dbReference type="Proteomes" id="UP000306102"/>
    </source>
</evidence>
<evidence type="ECO:0000259" key="1">
    <source>
        <dbReference type="PROSITE" id="PS50181"/>
    </source>
</evidence>
<keyword evidence="3" id="KW-1185">Reference proteome</keyword>
<dbReference type="InterPro" id="IPR017451">
    <property type="entry name" value="F-box-assoc_interact_dom"/>
</dbReference>
<dbReference type="PANTHER" id="PTHR31672">
    <property type="entry name" value="BNACNNG10540D PROTEIN"/>
    <property type="match status" value="1"/>
</dbReference>
<dbReference type="Pfam" id="PF07734">
    <property type="entry name" value="FBA_1"/>
    <property type="match status" value="1"/>
</dbReference>
<dbReference type="InterPro" id="IPR001810">
    <property type="entry name" value="F-box_dom"/>
</dbReference>
<sequence length="383" mass="43082">MNQCPLPLITTSDYIPNELLIEILARLPVDSLLRFTSVCKSWYSLITSPSFITKHINQTITDRKSNSDKLILRLFTDNVLCPDDENFPDGYLPFPFKSPNGYFRIFGSCIGLLCLCDDYYDNSHDHFYGAIGDASQIVLWNPSIGKSVTICMPCKPRGCYMFVLGFGAHPTTHEYKVVRLVYLITYSSHFAPKVELFTQGTGLWRCIDSATPPHCMVEFMWSQAFVNGAVHWVAFDPCVVDGFRNLILSFNMGTEAFSEMMLPPTLADEHPSCLSVKLFGESLAVFWSGQISAGFCCIWVMKEYGDAESWTKLFSINLPDVLDKTLGFRKNGEDLLSTNENWLLSYHPRTQKMTNTGIVGNSYSLNVDVFMATLVLVKGENGV</sequence>
<dbReference type="PANTHER" id="PTHR31672:SF10">
    <property type="entry name" value="F-BOX DOMAIN-CONTAINING PROTEIN"/>
    <property type="match status" value="1"/>
</dbReference>
<dbReference type="PROSITE" id="PS50181">
    <property type="entry name" value="FBOX"/>
    <property type="match status" value="1"/>
</dbReference>
<feature type="domain" description="F-box" evidence="1">
    <location>
        <begin position="9"/>
        <end position="55"/>
    </location>
</feature>
<dbReference type="Gene3D" id="1.20.1280.50">
    <property type="match status" value="1"/>
</dbReference>
<organism evidence="2 3">
    <name type="scientific">Camellia sinensis var. sinensis</name>
    <name type="common">China tea</name>
    <dbReference type="NCBI Taxonomy" id="542762"/>
    <lineage>
        <taxon>Eukaryota</taxon>
        <taxon>Viridiplantae</taxon>
        <taxon>Streptophyta</taxon>
        <taxon>Embryophyta</taxon>
        <taxon>Tracheophyta</taxon>
        <taxon>Spermatophyta</taxon>
        <taxon>Magnoliopsida</taxon>
        <taxon>eudicotyledons</taxon>
        <taxon>Gunneridae</taxon>
        <taxon>Pentapetalae</taxon>
        <taxon>asterids</taxon>
        <taxon>Ericales</taxon>
        <taxon>Theaceae</taxon>
        <taxon>Camellia</taxon>
    </lineage>
</organism>
<evidence type="ECO:0000313" key="2">
    <source>
        <dbReference type="EMBL" id="THG02444.1"/>
    </source>
</evidence>
<protein>
    <recommendedName>
        <fullName evidence="1">F-box domain-containing protein</fullName>
    </recommendedName>
</protein>
<dbReference type="SUPFAM" id="SSF81383">
    <property type="entry name" value="F-box domain"/>
    <property type="match status" value="1"/>
</dbReference>
<dbReference type="STRING" id="542762.A0A4S4DJ21"/>
<dbReference type="Proteomes" id="UP000306102">
    <property type="component" value="Unassembled WGS sequence"/>
</dbReference>
<accession>A0A4S4DJ21</accession>
<dbReference type="InterPro" id="IPR006527">
    <property type="entry name" value="F-box-assoc_dom_typ1"/>
</dbReference>
<dbReference type="AlphaFoldDB" id="A0A4S4DJ21"/>
<comment type="caution">
    <text evidence="2">The sequence shown here is derived from an EMBL/GenBank/DDBJ whole genome shotgun (WGS) entry which is preliminary data.</text>
</comment>
<dbReference type="Pfam" id="PF00646">
    <property type="entry name" value="F-box"/>
    <property type="match status" value="1"/>
</dbReference>
<dbReference type="InterPro" id="IPR050796">
    <property type="entry name" value="SCF_F-box_component"/>
</dbReference>
<proteinExistence type="predicted"/>
<dbReference type="NCBIfam" id="TIGR01640">
    <property type="entry name" value="F_box_assoc_1"/>
    <property type="match status" value="1"/>
</dbReference>
<dbReference type="EMBL" id="SDRB02011188">
    <property type="protein sequence ID" value="THG02444.1"/>
    <property type="molecule type" value="Genomic_DNA"/>
</dbReference>